<dbReference type="InterPro" id="IPR024925">
    <property type="entry name" value="Malonyl_CoA-ACP_transAc"/>
</dbReference>
<evidence type="ECO:0000256" key="1">
    <source>
        <dbReference type="ARBA" id="ARBA00013258"/>
    </source>
</evidence>
<feature type="active site" evidence="7">
    <location>
        <position position="86"/>
    </location>
</feature>
<keyword evidence="3 6" id="KW-0808">Transferase</keyword>
<evidence type="ECO:0000256" key="7">
    <source>
        <dbReference type="PIRSR" id="PIRSR000446-1"/>
    </source>
</evidence>
<dbReference type="InterPro" id="IPR016035">
    <property type="entry name" value="Acyl_Trfase/lysoPLipase"/>
</dbReference>
<protein>
    <recommendedName>
        <fullName evidence="2 6">Malonyl CoA-acyl carrier protein transacylase</fullName>
        <ecNumber evidence="1 6">2.3.1.39</ecNumber>
    </recommendedName>
</protein>
<evidence type="ECO:0000256" key="4">
    <source>
        <dbReference type="ARBA" id="ARBA00023315"/>
    </source>
</evidence>
<dbReference type="InterPro" id="IPR001227">
    <property type="entry name" value="Ac_transferase_dom_sf"/>
</dbReference>
<dbReference type="SUPFAM" id="SSF55048">
    <property type="entry name" value="Probable ACP-binding domain of malonyl-CoA ACP transacylase"/>
    <property type="match status" value="1"/>
</dbReference>
<accession>A0AAU7C8U3</accession>
<dbReference type="NCBIfam" id="TIGR03131">
    <property type="entry name" value="malonate_mdcH"/>
    <property type="match status" value="1"/>
</dbReference>
<dbReference type="SMART" id="SM00827">
    <property type="entry name" value="PKS_AT"/>
    <property type="match status" value="1"/>
</dbReference>
<feature type="active site" evidence="7">
    <location>
        <position position="195"/>
    </location>
</feature>
<reference evidence="9" key="1">
    <citation type="submission" date="2024-05" db="EMBL/GenBank/DDBJ databases">
        <title>Planctomycetes of the genus Singulisphaera possess chitinolytic capabilities.</title>
        <authorList>
            <person name="Ivanova A."/>
        </authorList>
    </citation>
    <scope>NUCLEOTIDE SEQUENCE</scope>
    <source>
        <strain evidence="9">Ch08T</strain>
    </source>
</reference>
<evidence type="ECO:0000259" key="8">
    <source>
        <dbReference type="SMART" id="SM00827"/>
    </source>
</evidence>
<organism evidence="9">
    <name type="scientific">Singulisphaera sp. Ch08</name>
    <dbReference type="NCBI Taxonomy" id="3120278"/>
    <lineage>
        <taxon>Bacteria</taxon>
        <taxon>Pseudomonadati</taxon>
        <taxon>Planctomycetota</taxon>
        <taxon>Planctomycetia</taxon>
        <taxon>Isosphaerales</taxon>
        <taxon>Isosphaeraceae</taxon>
        <taxon>Singulisphaera</taxon>
    </lineage>
</organism>
<evidence type="ECO:0000313" key="9">
    <source>
        <dbReference type="EMBL" id="XBH01545.1"/>
    </source>
</evidence>
<dbReference type="InterPro" id="IPR014043">
    <property type="entry name" value="Acyl_transferase_dom"/>
</dbReference>
<dbReference type="RefSeq" id="WP_406694284.1">
    <property type="nucleotide sequence ID" value="NZ_CP155447.1"/>
</dbReference>
<dbReference type="AlphaFoldDB" id="A0AAU7C8U3"/>
<comment type="similarity">
    <text evidence="6">Belongs to the fabD family.</text>
</comment>
<dbReference type="InterPro" id="IPR050858">
    <property type="entry name" value="Mal-CoA-ACP_Trans/PKS_FabD"/>
</dbReference>
<dbReference type="InterPro" id="IPR016036">
    <property type="entry name" value="Malonyl_transacylase_ACP-bd"/>
</dbReference>
<dbReference type="EMBL" id="CP155447">
    <property type="protein sequence ID" value="XBH01545.1"/>
    <property type="molecule type" value="Genomic_DNA"/>
</dbReference>
<dbReference type="GO" id="GO:0006633">
    <property type="term" value="P:fatty acid biosynthetic process"/>
    <property type="evidence" value="ECO:0007669"/>
    <property type="project" value="TreeGrafter"/>
</dbReference>
<evidence type="ECO:0000256" key="3">
    <source>
        <dbReference type="ARBA" id="ARBA00022679"/>
    </source>
</evidence>
<dbReference type="GO" id="GO:0004314">
    <property type="term" value="F:[acyl-carrier-protein] S-malonyltransferase activity"/>
    <property type="evidence" value="ECO:0007669"/>
    <property type="project" value="UniProtKB-EC"/>
</dbReference>
<keyword evidence="4 6" id="KW-0012">Acyltransferase</keyword>
<dbReference type="PIRSF" id="PIRSF000446">
    <property type="entry name" value="Mct"/>
    <property type="match status" value="1"/>
</dbReference>
<dbReference type="InterPro" id="IPR017554">
    <property type="entry name" value="Malonate_deCOase_MdcHsu"/>
</dbReference>
<proteinExistence type="inferred from homology"/>
<sequence length="316" mass="33148">MTVAFLFPGQGAQSEGLLDQLPQHAEITRTLTEATEVLGLDLSALDDAQSQHSTVAVQLGLLVAGVATARALMAEHVLPGAVAGMSVGAFGAAVACGTLSFADALRIVRLRGELMQAAFPGGYGLAAIVGLDEVRVESLVERIRTAQCPLYVSNINAPLQIVVAGSDAALSAVATLATQHGAHRVDRLAVGVPSHCPLLQPVGERLVQAMAGLPLKPPAMPYISNRGGRALREAEAIREDLATNVAHPVRWYDTLEVLRELGATLLLEMAPGRVSTQLVAQSLPGVRAVSIADRGLRYAAVVAARENRFDFRSPVP</sequence>
<dbReference type="SUPFAM" id="SSF52151">
    <property type="entry name" value="FabD/lysophospholipase-like"/>
    <property type="match status" value="1"/>
</dbReference>
<gene>
    <name evidence="9" type="primary">mdcH</name>
    <name evidence="9" type="ORF">V5E97_24725</name>
</gene>
<comment type="catalytic activity">
    <reaction evidence="5 6">
        <text>holo-[ACP] + malonyl-CoA = malonyl-[ACP] + CoA</text>
        <dbReference type="Rhea" id="RHEA:41792"/>
        <dbReference type="Rhea" id="RHEA-COMP:9623"/>
        <dbReference type="Rhea" id="RHEA-COMP:9685"/>
        <dbReference type="ChEBI" id="CHEBI:57287"/>
        <dbReference type="ChEBI" id="CHEBI:57384"/>
        <dbReference type="ChEBI" id="CHEBI:64479"/>
        <dbReference type="ChEBI" id="CHEBI:78449"/>
        <dbReference type="EC" id="2.3.1.39"/>
    </reaction>
</comment>
<dbReference type="Pfam" id="PF00698">
    <property type="entry name" value="Acyl_transf_1"/>
    <property type="match status" value="1"/>
</dbReference>
<dbReference type="EC" id="2.3.1.39" evidence="1 6"/>
<feature type="domain" description="Malonyl-CoA:ACP transacylase (MAT)" evidence="8">
    <location>
        <begin position="6"/>
        <end position="296"/>
    </location>
</feature>
<evidence type="ECO:0000256" key="2">
    <source>
        <dbReference type="ARBA" id="ARBA00018953"/>
    </source>
</evidence>
<dbReference type="GO" id="GO:0005829">
    <property type="term" value="C:cytosol"/>
    <property type="evidence" value="ECO:0007669"/>
    <property type="project" value="TreeGrafter"/>
</dbReference>
<evidence type="ECO:0000256" key="5">
    <source>
        <dbReference type="ARBA" id="ARBA00048462"/>
    </source>
</evidence>
<evidence type="ECO:0000256" key="6">
    <source>
        <dbReference type="PIRNR" id="PIRNR000446"/>
    </source>
</evidence>
<dbReference type="Gene3D" id="3.40.366.10">
    <property type="entry name" value="Malonyl-Coenzyme A Acyl Carrier Protein, domain 2"/>
    <property type="match status" value="1"/>
</dbReference>
<name>A0AAU7C8U3_9BACT</name>
<dbReference type="PANTHER" id="PTHR42681">
    <property type="entry name" value="MALONYL-COA-ACYL CARRIER PROTEIN TRANSACYLASE, MITOCHONDRIAL"/>
    <property type="match status" value="1"/>
</dbReference>
<dbReference type="Gene3D" id="3.30.70.250">
    <property type="entry name" value="Malonyl-CoA ACP transacylase, ACP-binding"/>
    <property type="match status" value="1"/>
</dbReference>
<dbReference type="PANTHER" id="PTHR42681:SF1">
    <property type="entry name" value="MALONYL-COA-ACYL CARRIER PROTEIN TRANSACYLASE, MITOCHONDRIAL"/>
    <property type="match status" value="1"/>
</dbReference>